<keyword evidence="4" id="KW-1185">Reference proteome</keyword>
<keyword evidence="2" id="KW-1133">Transmembrane helix</keyword>
<dbReference type="RefSeq" id="WP_052118867.1">
    <property type="nucleotide sequence ID" value="NZ_JALCNH010000037.1"/>
</dbReference>
<evidence type="ECO:0008006" key="5">
    <source>
        <dbReference type="Google" id="ProtNLM"/>
    </source>
</evidence>
<protein>
    <recommendedName>
        <fullName evidence="5">Asp-tRNAAsn/Glu-tRNAGln amidotransferase A subunit</fullName>
    </recommendedName>
</protein>
<dbReference type="Proteomes" id="UP000029050">
    <property type="component" value="Unassembled WGS sequence"/>
</dbReference>
<feature type="compositionally biased region" description="Acidic residues" evidence="1">
    <location>
        <begin position="334"/>
        <end position="343"/>
    </location>
</feature>
<feature type="compositionally biased region" description="Basic residues" evidence="1">
    <location>
        <begin position="271"/>
        <end position="283"/>
    </location>
</feature>
<keyword evidence="2" id="KW-0812">Transmembrane</keyword>
<feature type="compositionally biased region" description="Basic and acidic residues" evidence="1">
    <location>
        <begin position="400"/>
        <end position="421"/>
    </location>
</feature>
<reference evidence="3 4" key="1">
    <citation type="submission" date="2014-03" db="EMBL/GenBank/DDBJ databases">
        <title>Genomics of Bifidobacteria.</title>
        <authorList>
            <person name="Ventura M."/>
            <person name="Milani C."/>
            <person name="Lugli G.A."/>
        </authorList>
    </citation>
    <scope>NUCLEOTIDE SEQUENCE [LARGE SCALE GENOMIC DNA]</scope>
    <source>
        <strain evidence="3 4">LMG 21775</strain>
    </source>
</reference>
<keyword evidence="2" id="KW-0472">Membrane</keyword>
<dbReference type="AlphaFoldDB" id="A0A087CFK4"/>
<dbReference type="STRING" id="218140.BPSY_0902"/>
<feature type="compositionally biased region" description="Basic and acidic residues" evidence="1">
    <location>
        <begin position="344"/>
        <end position="365"/>
    </location>
</feature>
<dbReference type="eggNOG" id="ENOG5032SYI">
    <property type="taxonomic scope" value="Bacteria"/>
</dbReference>
<proteinExistence type="predicted"/>
<dbReference type="EMBL" id="JGZI01000009">
    <property type="protein sequence ID" value="KFI82054.1"/>
    <property type="molecule type" value="Genomic_DNA"/>
</dbReference>
<organism evidence="3 4">
    <name type="scientific">Bifidobacterium psychraerophilum</name>
    <dbReference type="NCBI Taxonomy" id="218140"/>
    <lineage>
        <taxon>Bacteria</taxon>
        <taxon>Bacillati</taxon>
        <taxon>Actinomycetota</taxon>
        <taxon>Actinomycetes</taxon>
        <taxon>Bifidobacteriales</taxon>
        <taxon>Bifidobacteriaceae</taxon>
        <taxon>Bifidobacterium</taxon>
    </lineage>
</organism>
<gene>
    <name evidence="3" type="ORF">BPSY_0902</name>
</gene>
<comment type="caution">
    <text evidence="3">The sequence shown here is derived from an EMBL/GenBank/DDBJ whole genome shotgun (WGS) entry which is preliminary data.</text>
</comment>
<evidence type="ECO:0000313" key="4">
    <source>
        <dbReference type="Proteomes" id="UP000029050"/>
    </source>
</evidence>
<accession>A0A087CFK4</accession>
<sequence length="421" mass="45761">MDGNTHEKDEDSGTAVSSRRSKVMRGVVTPILAVLAVACIVLGVMNATIWKPSSDVSAGAQLNSRYITTDPGVLNLVDDKVDVTLKASNADATVCMALGYAQDVSGWLAGHSYQRITGLQDWTVLEKQRSTAATSTDAGDAVAFQDSDMWTSVKCATASVSMQVNNSNDRIVLLADTDANAADDTQSSGTQQLTMSWVRTELPDFAMPLYFAGGLLAVLAVMTASVFAMEPERRRKRIDENAEEVQEPEITVMQAVTGTLSPIGRSIRSAVKPKPKNRRHSRHSGGEHDAEEAIETVETTEAETLGTPKIIDTGARNMLAAQQRTHEHKALSVEEPEEVEEVEHESGSRRRERSEHSERRSDRAGRTRSQRATHTEETAVISTDDLASYFARLSSEDTPADEKNDAGDDNARKQEQAGEAD</sequence>
<dbReference type="GeneID" id="98300105"/>
<evidence type="ECO:0000256" key="2">
    <source>
        <dbReference type="SAM" id="Phobius"/>
    </source>
</evidence>
<feature type="region of interest" description="Disordered" evidence="1">
    <location>
        <begin position="261"/>
        <end position="421"/>
    </location>
</feature>
<feature type="transmembrane region" description="Helical" evidence="2">
    <location>
        <begin position="205"/>
        <end position="228"/>
    </location>
</feature>
<name>A0A087CFK4_9BIFI</name>
<evidence type="ECO:0000313" key="3">
    <source>
        <dbReference type="EMBL" id="KFI82054.1"/>
    </source>
</evidence>
<dbReference type="OrthoDB" id="3249401at2"/>
<feature type="compositionally biased region" description="Acidic residues" evidence="1">
    <location>
        <begin position="289"/>
        <end position="301"/>
    </location>
</feature>
<feature type="transmembrane region" description="Helical" evidence="2">
    <location>
        <begin position="27"/>
        <end position="49"/>
    </location>
</feature>
<evidence type="ECO:0000256" key="1">
    <source>
        <dbReference type="SAM" id="MobiDB-lite"/>
    </source>
</evidence>